<feature type="region of interest" description="Disordered" evidence="2">
    <location>
        <begin position="82"/>
        <end position="131"/>
    </location>
</feature>
<dbReference type="SUPFAM" id="SSF53098">
    <property type="entry name" value="Ribonuclease H-like"/>
    <property type="match status" value="1"/>
</dbReference>
<feature type="compositionally biased region" description="Polar residues" evidence="2">
    <location>
        <begin position="108"/>
        <end position="118"/>
    </location>
</feature>
<evidence type="ECO:0000259" key="3">
    <source>
        <dbReference type="PROSITE" id="PS50994"/>
    </source>
</evidence>
<keyword evidence="1" id="KW-0511">Multifunctional enzyme</keyword>
<dbReference type="FunFam" id="3.10.20.370:FF:000001">
    <property type="entry name" value="Retrovirus-related Pol polyprotein from transposon 17.6-like protein"/>
    <property type="match status" value="1"/>
</dbReference>
<dbReference type="SUPFAM" id="SSF56672">
    <property type="entry name" value="DNA/RNA polymerases"/>
    <property type="match status" value="1"/>
</dbReference>
<dbReference type="PANTHER" id="PTHR37984:SF5">
    <property type="entry name" value="PROTEIN NYNRIN-LIKE"/>
    <property type="match status" value="1"/>
</dbReference>
<evidence type="ECO:0000256" key="2">
    <source>
        <dbReference type="SAM" id="MobiDB-lite"/>
    </source>
</evidence>
<dbReference type="PANTHER" id="PTHR37984">
    <property type="entry name" value="PROTEIN CBG26694"/>
    <property type="match status" value="1"/>
</dbReference>
<comment type="caution">
    <text evidence="4">The sequence shown here is derived from an EMBL/GenBank/DDBJ whole genome shotgun (WGS) entry which is preliminary data.</text>
</comment>
<dbReference type="GO" id="GO:0015074">
    <property type="term" value="P:DNA integration"/>
    <property type="evidence" value="ECO:0007669"/>
    <property type="project" value="InterPro"/>
</dbReference>
<protein>
    <submittedName>
        <fullName evidence="4">Retrovirus-related Pol polyprotein from transposon.6</fullName>
    </submittedName>
</protein>
<accession>A0AAW2KA33</accession>
<name>A0AAW2KA33_SESRA</name>
<dbReference type="InterPro" id="IPR050951">
    <property type="entry name" value="Retrovirus_Pol_polyprotein"/>
</dbReference>
<reference evidence="4" key="1">
    <citation type="submission" date="2020-06" db="EMBL/GenBank/DDBJ databases">
        <authorList>
            <person name="Li T."/>
            <person name="Hu X."/>
            <person name="Zhang T."/>
            <person name="Song X."/>
            <person name="Zhang H."/>
            <person name="Dai N."/>
            <person name="Sheng W."/>
            <person name="Hou X."/>
            <person name="Wei L."/>
        </authorList>
    </citation>
    <scope>NUCLEOTIDE SEQUENCE</scope>
    <source>
        <strain evidence="4">G02</strain>
        <tissue evidence="4">Leaf</tissue>
    </source>
</reference>
<proteinExistence type="predicted"/>
<organism evidence="4">
    <name type="scientific">Sesamum radiatum</name>
    <name type="common">Black benniseed</name>
    <dbReference type="NCBI Taxonomy" id="300843"/>
    <lineage>
        <taxon>Eukaryota</taxon>
        <taxon>Viridiplantae</taxon>
        <taxon>Streptophyta</taxon>
        <taxon>Embryophyta</taxon>
        <taxon>Tracheophyta</taxon>
        <taxon>Spermatophyta</taxon>
        <taxon>Magnoliopsida</taxon>
        <taxon>eudicotyledons</taxon>
        <taxon>Gunneridae</taxon>
        <taxon>Pentapetalae</taxon>
        <taxon>asterids</taxon>
        <taxon>lamiids</taxon>
        <taxon>Lamiales</taxon>
        <taxon>Pedaliaceae</taxon>
        <taxon>Sesamum</taxon>
    </lineage>
</organism>
<dbReference type="Gene3D" id="3.30.420.10">
    <property type="entry name" value="Ribonuclease H-like superfamily/Ribonuclease H"/>
    <property type="match status" value="1"/>
</dbReference>
<dbReference type="Pfam" id="PF17919">
    <property type="entry name" value="RT_RNaseH_2"/>
    <property type="match status" value="1"/>
</dbReference>
<dbReference type="AlphaFoldDB" id="A0AAW2KA33"/>
<dbReference type="InterPro" id="IPR012337">
    <property type="entry name" value="RNaseH-like_sf"/>
</dbReference>
<evidence type="ECO:0000313" key="4">
    <source>
        <dbReference type="EMBL" id="KAL0303544.1"/>
    </source>
</evidence>
<feature type="region of interest" description="Disordered" evidence="2">
    <location>
        <begin position="198"/>
        <end position="217"/>
    </location>
</feature>
<dbReference type="GO" id="GO:0003824">
    <property type="term" value="F:catalytic activity"/>
    <property type="evidence" value="ECO:0007669"/>
    <property type="project" value="UniProtKB-KW"/>
</dbReference>
<gene>
    <name evidence="4" type="ORF">Sradi_6222500</name>
</gene>
<dbReference type="InterPro" id="IPR036397">
    <property type="entry name" value="RNaseH_sf"/>
</dbReference>
<dbReference type="EMBL" id="JACGWJ010000029">
    <property type="protein sequence ID" value="KAL0303544.1"/>
    <property type="molecule type" value="Genomic_DNA"/>
</dbReference>
<feature type="domain" description="Integrase catalytic" evidence="3">
    <location>
        <begin position="638"/>
        <end position="743"/>
    </location>
</feature>
<evidence type="ECO:0000256" key="1">
    <source>
        <dbReference type="ARBA" id="ARBA00023268"/>
    </source>
</evidence>
<dbReference type="InterPro" id="IPR001584">
    <property type="entry name" value="Integrase_cat-core"/>
</dbReference>
<sequence length="744" mass="84628">MAANNQQFNSRNENPLRKVNEVSTSIDERLDKLTSLMEKFVVGGPQQVKACGICTSMGHSTDAVPLYVRNPPNMPTLLAVFPGQQQRRHDPFSNTYNPGWRDHPNLRYGNQQQNSQRPPYQPPQTNPNSSMPLEDIVKTLALSTQQFQQETRSSIQNLESQISQLASSVSRLESQGKLPSQTIINPKQNASAIVLRSGKELSSESGTMRGHARQEKSEIELEIPSKQVEKPDQVDNDTSKVLVTKPPFPKGRPFLKTARTKIDVHNGTLTMEFDGEVIRFNIYESMRYPSDVPTVLFLDVIDPLVQEFSAYISEDQTKLALKKNLTPMQVKVLEEYMALDPSIGESIFELEALPPLHLISLSYHNHILNFFLYFADTHIGVERITQASQICLLRENETLPVIISSKLSTLEEEKLIRVLRFYRRFIKDFSKIAQPLCKLLQKDETFEFDEACKVAFNKLKDSLTSAPIIQPPNWELPFEIMCDASNHAIGAVLGQRVGKDPHAIYYVSRMLDGAQSNYTTTEKELLAIVFALEKFRPYLLGTKVIVYSDHAALKGGNLVADHLSRLITEGDAPPLKDEFPDERLLAAQEIAPWYADLVNFLATHTLPNDLSRAKKEKIRSDAKYYVWDDPYLWKYCSDQIIRRFGMPRAIISDRGTHFCNKMVSALLKKYNVTHRVSTAYHPQTNGQAEISNREIKSILEKTVNPNRKDWSTRLDDALWAYRTAYKTPIVEIKSPITQKVFKVK</sequence>
<dbReference type="InterPro" id="IPR041577">
    <property type="entry name" value="RT_RNaseH_2"/>
</dbReference>
<dbReference type="PROSITE" id="PS50994">
    <property type="entry name" value="INTEGRASE"/>
    <property type="match status" value="1"/>
</dbReference>
<dbReference type="InterPro" id="IPR043502">
    <property type="entry name" value="DNA/RNA_pol_sf"/>
</dbReference>
<dbReference type="CDD" id="cd09274">
    <property type="entry name" value="RNase_HI_RT_Ty3"/>
    <property type="match status" value="1"/>
</dbReference>
<dbReference type="GO" id="GO:0003676">
    <property type="term" value="F:nucleic acid binding"/>
    <property type="evidence" value="ECO:0007669"/>
    <property type="project" value="InterPro"/>
</dbReference>
<reference evidence="4" key="2">
    <citation type="journal article" date="2024" name="Plant">
        <title>Genomic evolution and insights into agronomic trait innovations of Sesamum species.</title>
        <authorList>
            <person name="Miao H."/>
            <person name="Wang L."/>
            <person name="Qu L."/>
            <person name="Liu H."/>
            <person name="Sun Y."/>
            <person name="Le M."/>
            <person name="Wang Q."/>
            <person name="Wei S."/>
            <person name="Zheng Y."/>
            <person name="Lin W."/>
            <person name="Duan Y."/>
            <person name="Cao H."/>
            <person name="Xiong S."/>
            <person name="Wang X."/>
            <person name="Wei L."/>
            <person name="Li C."/>
            <person name="Ma Q."/>
            <person name="Ju M."/>
            <person name="Zhao R."/>
            <person name="Li G."/>
            <person name="Mu C."/>
            <person name="Tian Q."/>
            <person name="Mei H."/>
            <person name="Zhang T."/>
            <person name="Gao T."/>
            <person name="Zhang H."/>
        </authorList>
    </citation>
    <scope>NUCLEOTIDE SEQUENCE</scope>
    <source>
        <strain evidence="4">G02</strain>
    </source>
</reference>
<dbReference type="InterPro" id="IPR043128">
    <property type="entry name" value="Rev_trsase/Diguanyl_cyclase"/>
</dbReference>
<dbReference type="Gene3D" id="3.30.70.270">
    <property type="match status" value="1"/>
</dbReference>